<evidence type="ECO:0000313" key="3">
    <source>
        <dbReference type="Proteomes" id="UP000265520"/>
    </source>
</evidence>
<feature type="region of interest" description="Disordered" evidence="1">
    <location>
        <begin position="1"/>
        <end position="34"/>
    </location>
</feature>
<feature type="compositionally biased region" description="Polar residues" evidence="1">
    <location>
        <begin position="16"/>
        <end position="34"/>
    </location>
</feature>
<reference evidence="2 3" key="1">
    <citation type="journal article" date="2018" name="Front. Plant Sci.">
        <title>Red Clover (Trifolium pratense) and Zigzag Clover (T. medium) - A Picture of Genomic Similarities and Differences.</title>
        <authorList>
            <person name="Dluhosova J."/>
            <person name="Istvanek J."/>
            <person name="Nedelnik J."/>
            <person name="Repkova J."/>
        </authorList>
    </citation>
    <scope>NUCLEOTIDE SEQUENCE [LARGE SCALE GENOMIC DNA]</scope>
    <source>
        <strain evidence="3">cv. 10/8</strain>
        <tissue evidence="2">Leaf</tissue>
    </source>
</reference>
<name>A0A392UA97_9FABA</name>
<evidence type="ECO:0000313" key="2">
    <source>
        <dbReference type="EMBL" id="MCI70431.1"/>
    </source>
</evidence>
<protein>
    <submittedName>
        <fullName evidence="2">Uncharacterized protein</fullName>
    </submittedName>
</protein>
<comment type="caution">
    <text evidence="2">The sequence shown here is derived from an EMBL/GenBank/DDBJ whole genome shotgun (WGS) entry which is preliminary data.</text>
</comment>
<evidence type="ECO:0000256" key="1">
    <source>
        <dbReference type="SAM" id="MobiDB-lite"/>
    </source>
</evidence>
<feature type="non-terminal residue" evidence="2">
    <location>
        <position position="1"/>
    </location>
</feature>
<organism evidence="2 3">
    <name type="scientific">Trifolium medium</name>
    <dbReference type="NCBI Taxonomy" id="97028"/>
    <lineage>
        <taxon>Eukaryota</taxon>
        <taxon>Viridiplantae</taxon>
        <taxon>Streptophyta</taxon>
        <taxon>Embryophyta</taxon>
        <taxon>Tracheophyta</taxon>
        <taxon>Spermatophyta</taxon>
        <taxon>Magnoliopsida</taxon>
        <taxon>eudicotyledons</taxon>
        <taxon>Gunneridae</taxon>
        <taxon>Pentapetalae</taxon>
        <taxon>rosids</taxon>
        <taxon>fabids</taxon>
        <taxon>Fabales</taxon>
        <taxon>Fabaceae</taxon>
        <taxon>Papilionoideae</taxon>
        <taxon>50 kb inversion clade</taxon>
        <taxon>NPAAA clade</taxon>
        <taxon>Hologalegina</taxon>
        <taxon>IRL clade</taxon>
        <taxon>Trifolieae</taxon>
        <taxon>Trifolium</taxon>
    </lineage>
</organism>
<accession>A0A392UA97</accession>
<proteinExistence type="predicted"/>
<sequence length="34" mass="3433">SASESAKKSHVIGDVGSSTISGIPKTTNDAIQFV</sequence>
<dbReference type="Proteomes" id="UP000265520">
    <property type="component" value="Unassembled WGS sequence"/>
</dbReference>
<dbReference type="AlphaFoldDB" id="A0A392UA97"/>
<keyword evidence="3" id="KW-1185">Reference proteome</keyword>
<dbReference type="EMBL" id="LXQA010775814">
    <property type="protein sequence ID" value="MCI70431.1"/>
    <property type="molecule type" value="Genomic_DNA"/>
</dbReference>